<comment type="similarity">
    <text evidence="2">Belongs to the cation diffusion facilitator (CDF) transporter (TC 2.A.4) family. SLC30A subfamily.</text>
</comment>
<dbReference type="GO" id="GO:0005385">
    <property type="term" value="F:zinc ion transmembrane transporter activity"/>
    <property type="evidence" value="ECO:0007669"/>
    <property type="project" value="TreeGrafter"/>
</dbReference>
<feature type="transmembrane region" description="Helical" evidence="7">
    <location>
        <begin position="281"/>
        <end position="302"/>
    </location>
</feature>
<dbReference type="GO" id="GO:0016020">
    <property type="term" value="C:membrane"/>
    <property type="evidence" value="ECO:0007669"/>
    <property type="project" value="UniProtKB-SubCell"/>
</dbReference>
<dbReference type="GO" id="GO:0019855">
    <property type="term" value="F:calcium channel inhibitor activity"/>
    <property type="evidence" value="ECO:0007669"/>
    <property type="project" value="TreeGrafter"/>
</dbReference>
<dbReference type="InterPro" id="IPR036837">
    <property type="entry name" value="Cation_efflux_CTD_sf"/>
</dbReference>
<dbReference type="GO" id="GO:0010312">
    <property type="term" value="P:detoxification of zinc ion"/>
    <property type="evidence" value="ECO:0007669"/>
    <property type="project" value="TreeGrafter"/>
</dbReference>
<feature type="domain" description="Cation efflux protein cytoplasmic" evidence="8">
    <location>
        <begin position="321"/>
        <end position="392"/>
    </location>
</feature>
<organism evidence="9 10">
    <name type="scientific">Sinocyclocheilus grahami</name>
    <name type="common">Dianchi golden-line fish</name>
    <name type="synonym">Barbus grahami</name>
    <dbReference type="NCBI Taxonomy" id="75366"/>
    <lineage>
        <taxon>Eukaryota</taxon>
        <taxon>Metazoa</taxon>
        <taxon>Chordata</taxon>
        <taxon>Craniata</taxon>
        <taxon>Vertebrata</taxon>
        <taxon>Euteleostomi</taxon>
        <taxon>Actinopterygii</taxon>
        <taxon>Neopterygii</taxon>
        <taxon>Teleostei</taxon>
        <taxon>Ostariophysi</taxon>
        <taxon>Cypriniformes</taxon>
        <taxon>Cyprinidae</taxon>
        <taxon>Cyprininae</taxon>
        <taxon>Sinocyclocheilus</taxon>
    </lineage>
</organism>
<evidence type="ECO:0000256" key="6">
    <source>
        <dbReference type="ARBA" id="ARBA00023136"/>
    </source>
</evidence>
<dbReference type="InterPro" id="IPR027470">
    <property type="entry name" value="Cation_efflux_CTD"/>
</dbReference>
<keyword evidence="4" id="KW-0862">Zinc</keyword>
<dbReference type="InParanoid" id="A0A672RKN2"/>
<dbReference type="Pfam" id="PF16916">
    <property type="entry name" value="ZT_dimer"/>
    <property type="match status" value="1"/>
</dbReference>
<dbReference type="PANTHER" id="PTHR45820">
    <property type="entry name" value="FI23527P1"/>
    <property type="match status" value="1"/>
</dbReference>
<gene>
    <name evidence="9" type="primary">LOC107558560</name>
</gene>
<evidence type="ECO:0000256" key="5">
    <source>
        <dbReference type="ARBA" id="ARBA00022989"/>
    </source>
</evidence>
<feature type="transmembrane region" description="Helical" evidence="7">
    <location>
        <begin position="248"/>
        <end position="269"/>
    </location>
</feature>
<evidence type="ECO:0000259" key="8">
    <source>
        <dbReference type="Pfam" id="PF16916"/>
    </source>
</evidence>
<evidence type="ECO:0000313" key="10">
    <source>
        <dbReference type="Proteomes" id="UP000472262"/>
    </source>
</evidence>
<evidence type="ECO:0000256" key="4">
    <source>
        <dbReference type="ARBA" id="ARBA00022833"/>
    </source>
</evidence>
<dbReference type="GO" id="GO:0005783">
    <property type="term" value="C:endoplasmic reticulum"/>
    <property type="evidence" value="ECO:0007669"/>
    <property type="project" value="TreeGrafter"/>
</dbReference>
<sequence>MARISGSTRICTLVLTLCFLVFEIVVGQICRSLLIAVDSFHTLYIFINLALSALNPPCAEDYRRMRLKPFGNLISALLMASQCVSISLEILTHVVQPEPILHPLLSIVVGGVVNRWYMLLLKPSVCIICLHNQTRKVAQVVKDLLQNGCEDLDDHCVVGSALQDDALMFCNPEASRVLDPDQGSQDLVVILGKTVVWKRFPPLYPIQKYSAISTCHTMYNWFLFNPTVSQCIPEGSGCRRQQLGSIGVIQHLLGSVLVLTNGLVLLLSAAHCHRPHSDCHLLVYLDAGFSAVCVLVLLSTALPKLQRYGLLVLQATPLHLSVAQVRLRLTEVPGVLSVHELHVWQLSDALMVASLHVHCPDGLNAAQCADLMGRTKAVLAAFGINHCTVQPEFIRSDAAAGGGSGRSLCSLRCGQECVEKLCCSPQVDKTSCPKTESPACVQPCSPAPHIVLQTDQFQVFVNITVHFRLGGIQMKGQNVPDVNLLFYINIDFIIHV</sequence>
<dbReference type="InterPro" id="IPR027469">
    <property type="entry name" value="Cation_efflux_TMD_sf"/>
</dbReference>
<dbReference type="Gene3D" id="1.20.1510.10">
    <property type="entry name" value="Cation efflux protein transmembrane domain"/>
    <property type="match status" value="1"/>
</dbReference>
<dbReference type="FunCoup" id="A0A672RKN2">
    <property type="interactions" value="6"/>
</dbReference>
<evidence type="ECO:0000256" key="3">
    <source>
        <dbReference type="ARBA" id="ARBA00022692"/>
    </source>
</evidence>
<keyword evidence="3 7" id="KW-0812">Transmembrane</keyword>
<keyword evidence="10" id="KW-1185">Reference proteome</keyword>
<dbReference type="SUPFAM" id="SSF161111">
    <property type="entry name" value="Cation efflux protein transmembrane domain-like"/>
    <property type="match status" value="1"/>
</dbReference>
<reference evidence="9" key="1">
    <citation type="submission" date="2025-08" db="UniProtKB">
        <authorList>
            <consortium name="Ensembl"/>
        </authorList>
    </citation>
    <scope>IDENTIFICATION</scope>
</reference>
<proteinExistence type="inferred from homology"/>
<evidence type="ECO:0000256" key="1">
    <source>
        <dbReference type="ARBA" id="ARBA00004141"/>
    </source>
</evidence>
<protein>
    <submittedName>
        <fullName evidence="9">Zinc/cadmium resistance protein-like</fullName>
    </submittedName>
</protein>
<evidence type="ECO:0000313" key="9">
    <source>
        <dbReference type="Ensembl" id="ENSSGRP00000089507.1"/>
    </source>
</evidence>
<dbReference type="PANTHER" id="PTHR45820:SF6">
    <property type="entry name" value="ZINC_CADMIUM RESISTANCE PROTEIN-LIKE"/>
    <property type="match status" value="1"/>
</dbReference>
<accession>A0A672RKN2</accession>
<dbReference type="Ensembl" id="ENSSGRT00000095263.1">
    <property type="protein sequence ID" value="ENSSGRP00000089507.1"/>
    <property type="gene ID" value="ENSSGRG00000044914.1"/>
</dbReference>
<dbReference type="SUPFAM" id="SSF160240">
    <property type="entry name" value="Cation efflux protein cytoplasmic domain-like"/>
    <property type="match status" value="1"/>
</dbReference>
<keyword evidence="5 7" id="KW-1133">Transmembrane helix</keyword>
<keyword evidence="6 7" id="KW-0472">Membrane</keyword>
<evidence type="ECO:0000256" key="2">
    <source>
        <dbReference type="ARBA" id="ARBA00008873"/>
    </source>
</evidence>
<comment type="subcellular location">
    <subcellularLocation>
        <location evidence="1">Membrane</location>
        <topology evidence="1">Multi-pass membrane protein</topology>
    </subcellularLocation>
</comment>
<name>A0A672RKN2_SINGR</name>
<evidence type="ECO:0000256" key="7">
    <source>
        <dbReference type="SAM" id="Phobius"/>
    </source>
</evidence>
<dbReference type="GO" id="GO:0006882">
    <property type="term" value="P:intracellular zinc ion homeostasis"/>
    <property type="evidence" value="ECO:0007669"/>
    <property type="project" value="TreeGrafter"/>
</dbReference>
<dbReference type="GO" id="GO:0005794">
    <property type="term" value="C:Golgi apparatus"/>
    <property type="evidence" value="ECO:0007669"/>
    <property type="project" value="TreeGrafter"/>
</dbReference>
<dbReference type="Proteomes" id="UP000472262">
    <property type="component" value="Unassembled WGS sequence"/>
</dbReference>
<dbReference type="AlphaFoldDB" id="A0A672RKN2"/>
<reference evidence="9" key="2">
    <citation type="submission" date="2025-09" db="UniProtKB">
        <authorList>
            <consortium name="Ensembl"/>
        </authorList>
    </citation>
    <scope>IDENTIFICATION</scope>
</reference>